<name>A0A845A7C6_9SPHN</name>
<evidence type="ECO:0000313" key="2">
    <source>
        <dbReference type="EMBL" id="MXP25427.1"/>
    </source>
</evidence>
<dbReference type="Proteomes" id="UP000460561">
    <property type="component" value="Unassembled WGS sequence"/>
</dbReference>
<dbReference type="PANTHER" id="PTHR39339">
    <property type="entry name" value="SLR1444 PROTEIN"/>
    <property type="match status" value="1"/>
</dbReference>
<evidence type="ECO:0000313" key="3">
    <source>
        <dbReference type="Proteomes" id="UP000460561"/>
    </source>
</evidence>
<dbReference type="EMBL" id="WTYQ01000002">
    <property type="protein sequence ID" value="MXP25427.1"/>
    <property type="molecule type" value="Genomic_DNA"/>
</dbReference>
<organism evidence="2 3">
    <name type="scientific">Altericroceibacterium indicum</name>
    <dbReference type="NCBI Taxonomy" id="374177"/>
    <lineage>
        <taxon>Bacteria</taxon>
        <taxon>Pseudomonadati</taxon>
        <taxon>Pseudomonadota</taxon>
        <taxon>Alphaproteobacteria</taxon>
        <taxon>Sphingomonadales</taxon>
        <taxon>Erythrobacteraceae</taxon>
        <taxon>Altericroceibacterium</taxon>
    </lineage>
</organism>
<keyword evidence="3" id="KW-1185">Reference proteome</keyword>
<protein>
    <submittedName>
        <fullName evidence="2">CHAD domain-containing protein</fullName>
    </submittedName>
</protein>
<dbReference type="RefSeq" id="WP_160738663.1">
    <property type="nucleotide sequence ID" value="NZ_WTYQ01000002.1"/>
</dbReference>
<dbReference type="PROSITE" id="PS51708">
    <property type="entry name" value="CHAD"/>
    <property type="match status" value="1"/>
</dbReference>
<dbReference type="OrthoDB" id="9810907at2"/>
<dbReference type="PANTHER" id="PTHR39339:SF1">
    <property type="entry name" value="CHAD DOMAIN-CONTAINING PROTEIN"/>
    <property type="match status" value="1"/>
</dbReference>
<dbReference type="InterPro" id="IPR038186">
    <property type="entry name" value="CHAD_dom_sf"/>
</dbReference>
<dbReference type="Pfam" id="PF05235">
    <property type="entry name" value="CHAD"/>
    <property type="match status" value="1"/>
</dbReference>
<evidence type="ECO:0000259" key="1">
    <source>
        <dbReference type="PROSITE" id="PS51708"/>
    </source>
</evidence>
<feature type="domain" description="CHAD" evidence="1">
    <location>
        <begin position="9"/>
        <end position="293"/>
    </location>
</feature>
<accession>A0A845A7C6</accession>
<comment type="caution">
    <text evidence="2">The sequence shown here is derived from an EMBL/GenBank/DDBJ whole genome shotgun (WGS) entry which is preliminary data.</text>
</comment>
<proteinExistence type="predicted"/>
<gene>
    <name evidence="2" type="ORF">GRI39_05135</name>
</gene>
<dbReference type="SMART" id="SM00880">
    <property type="entry name" value="CHAD"/>
    <property type="match status" value="1"/>
</dbReference>
<sequence length="300" mass="35049">MAYRFRRKDRTAQKGVRRIAREQIDKAIASIDSGDDDADVIYAVRKRCKKLRALLRLVEPVFPNFTKENRAFGDIAKLIGDLRYSHKMQEAYARLVVTYGKELDREAFKTIGEHFRAEREAEISRMDVDARLAACSDHLRKARDRVTHWQVDADGWDAVSWGLLSSYQKAWDAFGKVKETSQMEAYEELRKWAKCHRHHARLLRSISPDFMSERASQARKLGKLLGEHNDLILFEEKLRKDPQIYGSEADVEVVLILAKRQRIVQEAKISRTGGKLFAHKPQHLVEDWHKLWDNWDHNAR</sequence>
<dbReference type="InterPro" id="IPR007899">
    <property type="entry name" value="CHAD_dom"/>
</dbReference>
<reference evidence="2 3" key="1">
    <citation type="submission" date="2019-12" db="EMBL/GenBank/DDBJ databases">
        <title>Genomic-based taxomic classification of the family Erythrobacteraceae.</title>
        <authorList>
            <person name="Xu L."/>
        </authorList>
    </citation>
    <scope>NUCLEOTIDE SEQUENCE [LARGE SCALE GENOMIC DNA]</scope>
    <source>
        <strain evidence="2 3">DSM 18604</strain>
    </source>
</reference>
<dbReference type="AlphaFoldDB" id="A0A845A7C6"/>
<dbReference type="Gene3D" id="1.40.20.10">
    <property type="entry name" value="CHAD domain"/>
    <property type="match status" value="1"/>
</dbReference>